<keyword evidence="2 10" id="KW-0813">Transport</keyword>
<keyword evidence="7 11" id="KW-0798">TonB box</keyword>
<dbReference type="Pfam" id="PF00593">
    <property type="entry name" value="TonB_dep_Rec_b-barrel"/>
    <property type="match status" value="1"/>
</dbReference>
<dbReference type="Gene3D" id="3.55.50.30">
    <property type="match status" value="1"/>
</dbReference>
<dbReference type="Pfam" id="PF07660">
    <property type="entry name" value="STN"/>
    <property type="match status" value="1"/>
</dbReference>
<dbReference type="PANTHER" id="PTHR47234">
    <property type="match status" value="1"/>
</dbReference>
<sequence length="868" mass="92466">MVRMQSRFRFRHALLAAVAIGTLVPVAPVYGQEQRRVEYRIEAGDLGEALKTVSRQSGKEIIFTSQAVLGRTAPALHGDFSADEAVRALLKGSDLVARFRKDVIIIRGRSETPGDLADHPADRNDIVVTGSRIKGAPATSPVTVSTRDEIEKQGVSDLGSYIRLLPQNFSGGQNPTVAGGGAQGNNNNVSSSSTLNLRGLGPDATLTLLNGHRLAYDALAQGVDISAIPLAAVDRVEVVADGASALYGSDAVGGVANILLRPEFRGAEISARLATTTDGGGKQAQVSAVTGATWSDGGFMLAVDYTSFRRINAGERSYTSSMDPSATLVPSVRQISIVAAGHQRVTEGIEFKIDGTFSRRNSKYDNPFLNTESVTENGLRSNPIVRTYSVSPSLTVELTSVWSLNVSGTIADSKADLHSRRYSASVETPGRLIYSNDMRSLEAGIQGRLAELPGGEIKLAAGGGIRSLGLGVLVSNTPPGLPTNVTEQFHTRRGVEFAYGELTVPIFGNGNGRPLLYRLDLTAAGRFEHYEAVGSVTTPKFGFRYAPSPDLNLMGSWGRSFKAPTLYQQNQVRQGVLLPGSIFSDNPGGLPVLLLAGGGTPLRPERAETWTATVSLNPRAIPGLRLQASYFDVKYKDRVAVPIVGATAALSNPIYAALVSRTPSAAAVEAEIDRLPQGLSNFSGAAFDAANIAAIIDATDRNVARQNAKGVDLSGEYKFAVGGSQTFEISANATYLESHRQVATGLPFSQLAGTIFNPPNWRMEGGFTYSRPSIDASLFANYIGGTNDTRTLPEVNVGSFTSLDATFRYKAERDGGVLAGTEIILSVLNLLNEKPARIRNSDLSLPPYDSSNYSAIGRQISLTLRRRL</sequence>
<keyword evidence="14" id="KW-0675">Receptor</keyword>
<name>A0A5B8CAZ4_SPHSA</name>
<dbReference type="Gene3D" id="2.170.130.10">
    <property type="entry name" value="TonB-dependent receptor, plug domain"/>
    <property type="match status" value="1"/>
</dbReference>
<protein>
    <submittedName>
        <fullName evidence="14">TonB-dependent receptor</fullName>
    </submittedName>
</protein>
<comment type="subcellular location">
    <subcellularLocation>
        <location evidence="1 10">Cell outer membrane</location>
        <topology evidence="1 10">Multi-pass membrane protein</topology>
    </subcellularLocation>
</comment>
<dbReference type="SMART" id="SM00965">
    <property type="entry name" value="STN"/>
    <property type="match status" value="1"/>
</dbReference>
<dbReference type="InterPro" id="IPR012910">
    <property type="entry name" value="Plug_dom"/>
</dbReference>
<dbReference type="AlphaFoldDB" id="A0A5B8CAZ4"/>
<gene>
    <name evidence="14" type="ORF">FIL70_04685</name>
</gene>
<dbReference type="RefSeq" id="WP_084514709.1">
    <property type="nucleotide sequence ID" value="NZ_CP041016.1"/>
</dbReference>
<evidence type="ECO:0000256" key="9">
    <source>
        <dbReference type="ARBA" id="ARBA00023237"/>
    </source>
</evidence>
<dbReference type="InterPro" id="IPR039426">
    <property type="entry name" value="TonB-dep_rcpt-like"/>
</dbReference>
<accession>A0A5B8CAZ4</accession>
<dbReference type="Pfam" id="PF07715">
    <property type="entry name" value="Plug"/>
    <property type="match status" value="1"/>
</dbReference>
<dbReference type="InterPro" id="IPR000531">
    <property type="entry name" value="Beta-barrel_TonB"/>
</dbReference>
<evidence type="ECO:0000256" key="10">
    <source>
        <dbReference type="PROSITE-ProRule" id="PRU01360"/>
    </source>
</evidence>
<dbReference type="InterPro" id="IPR036942">
    <property type="entry name" value="Beta-barrel_TonB_sf"/>
</dbReference>
<keyword evidence="8 10" id="KW-0472">Membrane</keyword>
<feature type="domain" description="Secretin/TonB short N-terminal" evidence="13">
    <location>
        <begin position="59"/>
        <end position="109"/>
    </location>
</feature>
<feature type="region of interest" description="Disordered" evidence="12">
    <location>
        <begin position="173"/>
        <end position="195"/>
    </location>
</feature>
<evidence type="ECO:0000256" key="12">
    <source>
        <dbReference type="SAM" id="MobiDB-lite"/>
    </source>
</evidence>
<dbReference type="PROSITE" id="PS52016">
    <property type="entry name" value="TONB_DEPENDENT_REC_3"/>
    <property type="match status" value="1"/>
</dbReference>
<dbReference type="Gene3D" id="2.40.170.20">
    <property type="entry name" value="TonB-dependent receptor, beta-barrel domain"/>
    <property type="match status" value="1"/>
</dbReference>
<dbReference type="EMBL" id="CP041016">
    <property type="protein sequence ID" value="QDC36644.1"/>
    <property type="molecule type" value="Genomic_DNA"/>
</dbReference>
<comment type="similarity">
    <text evidence="10 11">Belongs to the TonB-dependent receptor family.</text>
</comment>
<proteinExistence type="inferred from homology"/>
<evidence type="ECO:0000256" key="3">
    <source>
        <dbReference type="ARBA" id="ARBA00022452"/>
    </source>
</evidence>
<dbReference type="InterPro" id="IPR037066">
    <property type="entry name" value="Plug_dom_sf"/>
</dbReference>
<evidence type="ECO:0000256" key="1">
    <source>
        <dbReference type="ARBA" id="ARBA00004571"/>
    </source>
</evidence>
<dbReference type="GO" id="GO:0009279">
    <property type="term" value="C:cell outer membrane"/>
    <property type="evidence" value="ECO:0007669"/>
    <property type="project" value="UniProtKB-SubCell"/>
</dbReference>
<dbReference type="InterPro" id="IPR011662">
    <property type="entry name" value="Secretin/TonB_short_N"/>
</dbReference>
<evidence type="ECO:0000256" key="4">
    <source>
        <dbReference type="ARBA" id="ARBA00022496"/>
    </source>
</evidence>
<dbReference type="GO" id="GO:0006826">
    <property type="term" value="P:iron ion transport"/>
    <property type="evidence" value="ECO:0007669"/>
    <property type="project" value="UniProtKB-KW"/>
</dbReference>
<dbReference type="PANTHER" id="PTHR47234:SF3">
    <property type="entry name" value="SECRETIN_TONB SHORT N-TERMINAL DOMAIN-CONTAINING PROTEIN"/>
    <property type="match status" value="1"/>
</dbReference>
<evidence type="ECO:0000256" key="11">
    <source>
        <dbReference type="RuleBase" id="RU003357"/>
    </source>
</evidence>
<keyword evidence="4" id="KW-0410">Iron transport</keyword>
<dbReference type="Proteomes" id="UP000311469">
    <property type="component" value="Chromosome cSF1"/>
</dbReference>
<evidence type="ECO:0000259" key="13">
    <source>
        <dbReference type="SMART" id="SM00965"/>
    </source>
</evidence>
<evidence type="ECO:0000256" key="6">
    <source>
        <dbReference type="ARBA" id="ARBA00023004"/>
    </source>
</evidence>
<evidence type="ECO:0000256" key="8">
    <source>
        <dbReference type="ARBA" id="ARBA00023136"/>
    </source>
</evidence>
<keyword evidence="9 10" id="KW-0998">Cell outer membrane</keyword>
<dbReference type="SUPFAM" id="SSF56935">
    <property type="entry name" value="Porins"/>
    <property type="match status" value="1"/>
</dbReference>
<organism evidence="14 15">
    <name type="scientific">Sphingobium fuliginis ATCC 27551</name>
    <dbReference type="NCBI Taxonomy" id="1208342"/>
    <lineage>
        <taxon>Bacteria</taxon>
        <taxon>Pseudomonadati</taxon>
        <taxon>Pseudomonadota</taxon>
        <taxon>Alphaproteobacteria</taxon>
        <taxon>Sphingomonadales</taxon>
        <taxon>Sphingomonadaceae</taxon>
        <taxon>Sphingobium</taxon>
    </lineage>
</organism>
<reference evidence="14 15" key="1">
    <citation type="submission" date="2019-06" db="EMBL/GenBank/DDBJ databases">
        <title>Genome organization and adaptive potential of archetypical organophosphate degarding Sphingobium fuliginis ATCC 27551.</title>
        <authorList>
            <person name="Sarwar A."/>
            <person name="Parthasarathy S."/>
            <person name="Singh C."/>
            <person name="Siddavattam D."/>
        </authorList>
    </citation>
    <scope>NUCLEOTIDE SEQUENCE [LARGE SCALE GENOMIC DNA]</scope>
    <source>
        <strain evidence="14 15">ATCC 27551</strain>
    </source>
</reference>
<evidence type="ECO:0000256" key="7">
    <source>
        <dbReference type="ARBA" id="ARBA00023077"/>
    </source>
</evidence>
<feature type="compositionally biased region" description="Low complexity" evidence="12">
    <location>
        <begin position="184"/>
        <end position="193"/>
    </location>
</feature>
<evidence type="ECO:0000313" key="15">
    <source>
        <dbReference type="Proteomes" id="UP000311469"/>
    </source>
</evidence>
<evidence type="ECO:0000256" key="2">
    <source>
        <dbReference type="ARBA" id="ARBA00022448"/>
    </source>
</evidence>
<evidence type="ECO:0000313" key="14">
    <source>
        <dbReference type="EMBL" id="QDC36644.1"/>
    </source>
</evidence>
<keyword evidence="6" id="KW-0408">Iron</keyword>
<keyword evidence="5 10" id="KW-0812">Transmembrane</keyword>
<evidence type="ECO:0000256" key="5">
    <source>
        <dbReference type="ARBA" id="ARBA00022692"/>
    </source>
</evidence>
<keyword evidence="3 10" id="KW-1134">Transmembrane beta strand</keyword>
<keyword evidence="4" id="KW-0406">Ion transport</keyword>
<dbReference type="KEGG" id="sufl:FIL70_04685"/>